<feature type="transmembrane region" description="Helical" evidence="5">
    <location>
        <begin position="7"/>
        <end position="26"/>
    </location>
</feature>
<evidence type="ECO:0000256" key="5">
    <source>
        <dbReference type="SAM" id="Phobius"/>
    </source>
</evidence>
<evidence type="ECO:0000313" key="6">
    <source>
        <dbReference type="EMBL" id="OGL42686.1"/>
    </source>
</evidence>
<dbReference type="GO" id="GO:0012505">
    <property type="term" value="C:endomembrane system"/>
    <property type="evidence" value="ECO:0007669"/>
    <property type="project" value="UniProtKB-SubCell"/>
</dbReference>
<comment type="subcellular location">
    <subcellularLocation>
        <location evidence="1">Endomembrane system</location>
        <topology evidence="1">Multi-pass membrane protein</topology>
    </subcellularLocation>
</comment>
<evidence type="ECO:0008006" key="8">
    <source>
        <dbReference type="Google" id="ProtNLM"/>
    </source>
</evidence>
<evidence type="ECO:0000256" key="1">
    <source>
        <dbReference type="ARBA" id="ARBA00004127"/>
    </source>
</evidence>
<protein>
    <recommendedName>
        <fullName evidence="8">Isoprenylcysteine carboxylmethyltransferase family protein</fullName>
    </recommendedName>
</protein>
<dbReference type="PANTHER" id="PTHR43847:SF1">
    <property type="entry name" value="BLL3993 PROTEIN"/>
    <property type="match status" value="1"/>
</dbReference>
<proteinExistence type="predicted"/>
<evidence type="ECO:0000256" key="2">
    <source>
        <dbReference type="ARBA" id="ARBA00022692"/>
    </source>
</evidence>
<keyword evidence="4 5" id="KW-0472">Membrane</keyword>
<dbReference type="PANTHER" id="PTHR43847">
    <property type="entry name" value="BLL3993 PROTEIN"/>
    <property type="match status" value="1"/>
</dbReference>
<name>A0A1F7RM73_9BACT</name>
<evidence type="ECO:0000256" key="3">
    <source>
        <dbReference type="ARBA" id="ARBA00022989"/>
    </source>
</evidence>
<evidence type="ECO:0000256" key="4">
    <source>
        <dbReference type="ARBA" id="ARBA00023136"/>
    </source>
</evidence>
<feature type="transmembrane region" description="Helical" evidence="5">
    <location>
        <begin position="120"/>
        <end position="139"/>
    </location>
</feature>
<dbReference type="EMBL" id="MGDE01000261">
    <property type="protein sequence ID" value="OGL42686.1"/>
    <property type="molecule type" value="Genomic_DNA"/>
</dbReference>
<evidence type="ECO:0000313" key="7">
    <source>
        <dbReference type="Proteomes" id="UP000178797"/>
    </source>
</evidence>
<gene>
    <name evidence="6" type="ORF">A2W05_11205</name>
</gene>
<dbReference type="Gene3D" id="1.20.120.1630">
    <property type="match status" value="1"/>
</dbReference>
<keyword evidence="2 5" id="KW-0812">Transmembrane</keyword>
<sequence length="183" mass="21232">MLFINILFDVAVFGILIPTLFIFLSINLDKNLFMLKMNCLFLKNLGFLVMFTGFLLIAWAYYLIIRVGRGYTLEFFGKNLLTATKKLVTVGPYSKIRHPIALGYLVMILGIAFITNSFSGLFILFPLMVITTCFYLIFFEERALSKRFKEEFKEYKENTNFLIPFPKKLIRGKVTDLTVGKKR</sequence>
<accession>A0A1F7RM73</accession>
<feature type="transmembrane region" description="Helical" evidence="5">
    <location>
        <begin position="46"/>
        <end position="65"/>
    </location>
</feature>
<organism evidence="6 7">
    <name type="scientific">Candidatus Schekmanbacteria bacterium RBG_16_38_10</name>
    <dbReference type="NCBI Taxonomy" id="1817879"/>
    <lineage>
        <taxon>Bacteria</taxon>
        <taxon>Candidatus Schekmaniibacteriota</taxon>
    </lineage>
</organism>
<dbReference type="InterPro" id="IPR007318">
    <property type="entry name" value="Phopholipid_MeTrfase"/>
</dbReference>
<dbReference type="Proteomes" id="UP000178797">
    <property type="component" value="Unassembled WGS sequence"/>
</dbReference>
<dbReference type="Pfam" id="PF04191">
    <property type="entry name" value="PEMT"/>
    <property type="match status" value="1"/>
</dbReference>
<dbReference type="InterPro" id="IPR052527">
    <property type="entry name" value="Metal_cation-efflux_comp"/>
</dbReference>
<comment type="caution">
    <text evidence="6">The sequence shown here is derived from an EMBL/GenBank/DDBJ whole genome shotgun (WGS) entry which is preliminary data.</text>
</comment>
<reference evidence="6 7" key="1">
    <citation type="journal article" date="2016" name="Nat. Commun.">
        <title>Thousands of microbial genomes shed light on interconnected biogeochemical processes in an aquifer system.</title>
        <authorList>
            <person name="Anantharaman K."/>
            <person name="Brown C.T."/>
            <person name="Hug L.A."/>
            <person name="Sharon I."/>
            <person name="Castelle C.J."/>
            <person name="Probst A.J."/>
            <person name="Thomas B.C."/>
            <person name="Singh A."/>
            <person name="Wilkins M.J."/>
            <person name="Karaoz U."/>
            <person name="Brodie E.L."/>
            <person name="Williams K.H."/>
            <person name="Hubbard S.S."/>
            <person name="Banfield J.F."/>
        </authorList>
    </citation>
    <scope>NUCLEOTIDE SEQUENCE [LARGE SCALE GENOMIC DNA]</scope>
</reference>
<keyword evidence="3 5" id="KW-1133">Transmembrane helix</keyword>
<feature type="transmembrane region" description="Helical" evidence="5">
    <location>
        <begin position="96"/>
        <end position="114"/>
    </location>
</feature>
<dbReference type="AlphaFoldDB" id="A0A1F7RM73"/>